<dbReference type="OrthoDB" id="678233at2759"/>
<evidence type="ECO:0000313" key="1">
    <source>
        <dbReference type="EMBL" id="KMZ67805.1"/>
    </source>
</evidence>
<reference evidence="2" key="1">
    <citation type="journal article" date="2016" name="Nature">
        <title>The genome of the seagrass Zostera marina reveals angiosperm adaptation to the sea.</title>
        <authorList>
            <person name="Olsen J.L."/>
            <person name="Rouze P."/>
            <person name="Verhelst B."/>
            <person name="Lin Y.-C."/>
            <person name="Bayer T."/>
            <person name="Collen J."/>
            <person name="Dattolo E."/>
            <person name="De Paoli E."/>
            <person name="Dittami S."/>
            <person name="Maumus F."/>
            <person name="Michel G."/>
            <person name="Kersting A."/>
            <person name="Lauritano C."/>
            <person name="Lohaus R."/>
            <person name="Toepel M."/>
            <person name="Tonon T."/>
            <person name="Vanneste K."/>
            <person name="Amirebrahimi M."/>
            <person name="Brakel J."/>
            <person name="Bostroem C."/>
            <person name="Chovatia M."/>
            <person name="Grimwood J."/>
            <person name="Jenkins J.W."/>
            <person name="Jueterbock A."/>
            <person name="Mraz A."/>
            <person name="Stam W.T."/>
            <person name="Tice H."/>
            <person name="Bornberg-Bauer E."/>
            <person name="Green P.J."/>
            <person name="Pearson G.A."/>
            <person name="Procaccini G."/>
            <person name="Duarte C.M."/>
            <person name="Schmutz J."/>
            <person name="Reusch T.B.H."/>
            <person name="Van de Peer Y."/>
        </authorList>
    </citation>
    <scope>NUCLEOTIDE SEQUENCE [LARGE SCALE GENOMIC DNA]</scope>
    <source>
        <strain evidence="2">cv. Finnish</strain>
    </source>
</reference>
<evidence type="ECO:0008006" key="3">
    <source>
        <dbReference type="Google" id="ProtNLM"/>
    </source>
</evidence>
<dbReference type="AlphaFoldDB" id="A0A0K9PHU8"/>
<gene>
    <name evidence="1" type="ORF">ZOSMA_258G00020</name>
</gene>
<proteinExistence type="predicted"/>
<dbReference type="Pfam" id="PF05910">
    <property type="entry name" value="DUF868"/>
    <property type="match status" value="1"/>
</dbReference>
<evidence type="ECO:0000313" key="2">
    <source>
        <dbReference type="Proteomes" id="UP000036987"/>
    </source>
</evidence>
<dbReference type="PANTHER" id="PTHR31972">
    <property type="entry name" value="EXPRESSED PROTEIN"/>
    <property type="match status" value="1"/>
</dbReference>
<dbReference type="EMBL" id="LFYR01000884">
    <property type="protein sequence ID" value="KMZ67805.1"/>
    <property type="molecule type" value="Genomic_DNA"/>
</dbReference>
<comment type="caution">
    <text evidence="1">The sequence shown here is derived from an EMBL/GenBank/DDBJ whole genome shotgun (WGS) entry which is preliminary data.</text>
</comment>
<sequence>MRDLVSCYSKQAVRVAGRRSSIIGGGCSISSRTSNGGGVNNMVSDQTTVSCFYRTLLPEMKKELLITITWSKCLVGQGLSITVDDGYDNIAEQPRRRKPITLRRKMGSQSYVCSGGLAVKVYWDISEAKYHSSPEPVDGFYVIVIVDGELGLFLGTPTMITDDLDEEVILNLPTPEFSLVGRRELLIGNNPDNSDLQYDSLCSMTKTKFRDDGDDHEISIRCGMMKDGNNSELLVYLDKKMVVNVKRLQWNFRGNQTIFVDGLPVDMMWDVHNWCFLNKNTINRSGGGISNKAMFLFRTRSGSDNRLLRPDEVTQNVGERSSKQDLKKSSTMDGFSLLLVHVLNNYCTKNICKHQITI</sequence>
<name>A0A0K9PHU8_ZOSMR</name>
<organism evidence="1 2">
    <name type="scientific">Zostera marina</name>
    <name type="common">Eelgrass</name>
    <dbReference type="NCBI Taxonomy" id="29655"/>
    <lineage>
        <taxon>Eukaryota</taxon>
        <taxon>Viridiplantae</taxon>
        <taxon>Streptophyta</taxon>
        <taxon>Embryophyta</taxon>
        <taxon>Tracheophyta</taxon>
        <taxon>Spermatophyta</taxon>
        <taxon>Magnoliopsida</taxon>
        <taxon>Liliopsida</taxon>
        <taxon>Zosteraceae</taxon>
        <taxon>Zostera</taxon>
    </lineage>
</organism>
<dbReference type="OMA" id="CTREDGP"/>
<dbReference type="InterPro" id="IPR008586">
    <property type="entry name" value="DUF868_pln"/>
</dbReference>
<dbReference type="Proteomes" id="UP000036987">
    <property type="component" value="Unassembled WGS sequence"/>
</dbReference>
<protein>
    <recommendedName>
        <fullName evidence="3">DUF868 family protein</fullName>
    </recommendedName>
</protein>
<dbReference type="STRING" id="29655.A0A0K9PHU8"/>
<keyword evidence="2" id="KW-1185">Reference proteome</keyword>
<dbReference type="PANTHER" id="PTHR31972:SF48">
    <property type="entry name" value="OS04G0407500 PROTEIN"/>
    <property type="match status" value="1"/>
</dbReference>
<accession>A0A0K9PHU8</accession>